<dbReference type="PRINTS" id="PR00237">
    <property type="entry name" value="GPCRRHODOPSN"/>
</dbReference>
<feature type="transmembrane region" description="Helical" evidence="11">
    <location>
        <begin position="70"/>
        <end position="91"/>
    </location>
</feature>
<dbReference type="InterPro" id="IPR017452">
    <property type="entry name" value="GPCR_Rhodpsn_7TM"/>
</dbReference>
<evidence type="ECO:0000256" key="7">
    <source>
        <dbReference type="ARBA" id="ARBA00023157"/>
    </source>
</evidence>
<dbReference type="RefSeq" id="XP_035389928.1">
    <property type="nucleotide sequence ID" value="XM_035534035.1"/>
</dbReference>
<dbReference type="AlphaFoldDB" id="A0AAY5EYU4"/>
<evidence type="ECO:0000313" key="14">
    <source>
        <dbReference type="Proteomes" id="UP000314983"/>
    </source>
</evidence>
<evidence type="ECO:0000256" key="1">
    <source>
        <dbReference type="ARBA" id="ARBA00004141"/>
    </source>
</evidence>
<evidence type="ECO:0000256" key="2">
    <source>
        <dbReference type="ARBA" id="ARBA00022500"/>
    </source>
</evidence>
<evidence type="ECO:0000256" key="3">
    <source>
        <dbReference type="ARBA" id="ARBA00022692"/>
    </source>
</evidence>
<evidence type="ECO:0000256" key="4">
    <source>
        <dbReference type="ARBA" id="ARBA00022989"/>
    </source>
</evidence>
<dbReference type="PROSITE" id="PS50262">
    <property type="entry name" value="G_PROTEIN_RECEP_F1_2"/>
    <property type="match status" value="1"/>
</dbReference>
<dbReference type="FunFam" id="1.20.1070.10:FF:000034">
    <property type="entry name" value="G-protein coupled receptor 1"/>
    <property type="match status" value="1"/>
</dbReference>
<keyword evidence="4 11" id="KW-1133">Transmembrane helix</keyword>
<protein>
    <submittedName>
        <fullName evidence="13">Si:dkey-42l23.2</fullName>
    </submittedName>
</protein>
<dbReference type="GeneID" id="113569077"/>
<evidence type="ECO:0000256" key="8">
    <source>
        <dbReference type="ARBA" id="ARBA00023170"/>
    </source>
</evidence>
<dbReference type="GO" id="GO:0006935">
    <property type="term" value="P:chemotaxis"/>
    <property type="evidence" value="ECO:0007669"/>
    <property type="project" value="UniProtKB-KW"/>
</dbReference>
<feature type="transmembrane region" description="Helical" evidence="11">
    <location>
        <begin position="200"/>
        <end position="222"/>
    </location>
</feature>
<evidence type="ECO:0000256" key="11">
    <source>
        <dbReference type="SAM" id="Phobius"/>
    </source>
</evidence>
<evidence type="ECO:0000313" key="13">
    <source>
        <dbReference type="Ensembl" id="ENSEEEP00000061907.1"/>
    </source>
</evidence>
<evidence type="ECO:0000256" key="5">
    <source>
        <dbReference type="ARBA" id="ARBA00023040"/>
    </source>
</evidence>
<evidence type="ECO:0000259" key="12">
    <source>
        <dbReference type="PROSITE" id="PS50262"/>
    </source>
</evidence>
<evidence type="ECO:0000256" key="6">
    <source>
        <dbReference type="ARBA" id="ARBA00023136"/>
    </source>
</evidence>
<keyword evidence="6 11" id="KW-0472">Membrane</keyword>
<comment type="similarity">
    <text evidence="10">Belongs to the chemokine-like receptor (CMKLR) family.</text>
</comment>
<dbReference type="GeneTree" id="ENSGT00940000160642"/>
<sequence>MEPTFAPCNVTASTLMQSINITKGSQKPDPTYIKPINLILYTAVFLLGTVGNSLVIYVTGYKMKTTVNSIWFLNLAVADLLFTSFLVLNIVSLFNNHDWPFGFYMCKFHTLVSVLNMFTSIFLLTGISLDRCLSTWVVIWVHNKRTPNKARIACFLIWTAGIMCSIPFVKYRQLFPYTHATYCGTNATAEVKRNLATFRFVAGFFIPFIIIICSYIAIGVKARRLKRQNRLKPLRVILTVILAFFLCWFPFHIHQFCILRGNSSMATSVLITMGPFLVSLAYLNSCLNPILYVFMCKECKTTLKTSVLLVLEKALTEEHLALFSSRRSTTSSYSEILMKRNDTGTVLVSQLDRTTSSEDKSNVLS</sequence>
<evidence type="ECO:0000256" key="10">
    <source>
        <dbReference type="ARBA" id="ARBA00025736"/>
    </source>
</evidence>
<keyword evidence="5" id="KW-0297">G-protein coupled receptor</keyword>
<organism evidence="13 14">
    <name type="scientific">Electrophorus electricus</name>
    <name type="common">Electric eel</name>
    <name type="synonym">Gymnotus electricus</name>
    <dbReference type="NCBI Taxonomy" id="8005"/>
    <lineage>
        <taxon>Eukaryota</taxon>
        <taxon>Metazoa</taxon>
        <taxon>Chordata</taxon>
        <taxon>Craniata</taxon>
        <taxon>Vertebrata</taxon>
        <taxon>Euteleostomi</taxon>
        <taxon>Actinopterygii</taxon>
        <taxon>Neopterygii</taxon>
        <taxon>Teleostei</taxon>
        <taxon>Ostariophysi</taxon>
        <taxon>Gymnotiformes</taxon>
        <taxon>Gymnotoidei</taxon>
        <taxon>Gymnotidae</taxon>
        <taxon>Electrophorus</taxon>
    </lineage>
</organism>
<comment type="subcellular location">
    <subcellularLocation>
        <location evidence="1">Membrane</location>
        <topology evidence="1">Multi-pass membrane protein</topology>
    </subcellularLocation>
</comment>
<keyword evidence="3 11" id="KW-0812">Transmembrane</keyword>
<keyword evidence="9" id="KW-0807">Transducer</keyword>
<feature type="transmembrane region" description="Helical" evidence="11">
    <location>
        <begin position="234"/>
        <end position="253"/>
    </location>
</feature>
<dbReference type="InterPro" id="IPR000276">
    <property type="entry name" value="GPCR_Rhodpsn"/>
</dbReference>
<dbReference type="GO" id="GO:0005886">
    <property type="term" value="C:plasma membrane"/>
    <property type="evidence" value="ECO:0007669"/>
    <property type="project" value="TreeGrafter"/>
</dbReference>
<gene>
    <name evidence="13" type="primary">LOC113569077</name>
</gene>
<dbReference type="PRINTS" id="PR00526">
    <property type="entry name" value="FMETLEUPHER"/>
</dbReference>
<dbReference type="InterPro" id="IPR000826">
    <property type="entry name" value="Formyl_rcpt-rel"/>
</dbReference>
<dbReference type="Ensembl" id="ENSEEET00000055859.1">
    <property type="protein sequence ID" value="ENSEEEP00000061907.1"/>
    <property type="gene ID" value="ENSEEEG00000026964.1"/>
</dbReference>
<keyword evidence="8" id="KW-0675">Receptor</keyword>
<reference evidence="13 14" key="1">
    <citation type="submission" date="2020-05" db="EMBL/GenBank/DDBJ databases">
        <title>Electrophorus electricus (electric eel) genome, fEleEle1, primary haplotype.</title>
        <authorList>
            <person name="Myers G."/>
            <person name="Meyer A."/>
            <person name="Fedrigo O."/>
            <person name="Formenti G."/>
            <person name="Rhie A."/>
            <person name="Tracey A."/>
            <person name="Sims Y."/>
            <person name="Jarvis E.D."/>
        </authorList>
    </citation>
    <scope>NUCLEOTIDE SEQUENCE [LARGE SCALE GENOMIC DNA]</scope>
</reference>
<dbReference type="PANTHER" id="PTHR24225">
    <property type="entry name" value="CHEMOTACTIC RECEPTOR"/>
    <property type="match status" value="1"/>
</dbReference>
<keyword evidence="7" id="KW-1015">Disulfide bond</keyword>
<feature type="transmembrane region" description="Helical" evidence="11">
    <location>
        <begin position="111"/>
        <end position="129"/>
    </location>
</feature>
<dbReference type="Pfam" id="PF00001">
    <property type="entry name" value="7tm_1"/>
    <property type="match status" value="1"/>
</dbReference>
<evidence type="ECO:0000256" key="9">
    <source>
        <dbReference type="ARBA" id="ARBA00023224"/>
    </source>
</evidence>
<accession>A0AAY5EYU4</accession>
<reference evidence="13" key="3">
    <citation type="submission" date="2025-09" db="UniProtKB">
        <authorList>
            <consortium name="Ensembl"/>
        </authorList>
    </citation>
    <scope>IDENTIFICATION</scope>
</reference>
<dbReference type="GO" id="GO:0004875">
    <property type="term" value="F:complement receptor activity"/>
    <property type="evidence" value="ECO:0007669"/>
    <property type="project" value="TreeGrafter"/>
</dbReference>
<feature type="transmembrane region" description="Helical" evidence="11">
    <location>
        <begin position="150"/>
        <end position="169"/>
    </location>
</feature>
<proteinExistence type="inferred from homology"/>
<feature type="transmembrane region" description="Helical" evidence="11">
    <location>
        <begin position="38"/>
        <end position="58"/>
    </location>
</feature>
<keyword evidence="14" id="KW-1185">Reference proteome</keyword>
<dbReference type="GO" id="GO:0007204">
    <property type="term" value="P:positive regulation of cytosolic calcium ion concentration"/>
    <property type="evidence" value="ECO:0007669"/>
    <property type="project" value="TreeGrafter"/>
</dbReference>
<dbReference type="PANTHER" id="PTHR24225:SF68">
    <property type="entry name" value="C3A ANAPHYLATOXIN CHEMOTACTIC RECEPTOR-LIKE-RELATED"/>
    <property type="match status" value="1"/>
</dbReference>
<feature type="transmembrane region" description="Helical" evidence="11">
    <location>
        <begin position="273"/>
        <end position="294"/>
    </location>
</feature>
<feature type="domain" description="G-protein coupled receptors family 1 profile" evidence="12">
    <location>
        <begin position="51"/>
        <end position="292"/>
    </location>
</feature>
<dbReference type="GO" id="GO:0007200">
    <property type="term" value="P:phospholipase C-activating G protein-coupled receptor signaling pathway"/>
    <property type="evidence" value="ECO:0007669"/>
    <property type="project" value="TreeGrafter"/>
</dbReference>
<reference evidence="13" key="2">
    <citation type="submission" date="2025-08" db="UniProtKB">
        <authorList>
            <consortium name="Ensembl"/>
        </authorList>
    </citation>
    <scope>IDENTIFICATION</scope>
</reference>
<name>A0AAY5EYU4_ELEEL</name>
<dbReference type="GO" id="GO:0006954">
    <property type="term" value="P:inflammatory response"/>
    <property type="evidence" value="ECO:0007669"/>
    <property type="project" value="TreeGrafter"/>
</dbReference>
<dbReference type="GO" id="GO:0004930">
    <property type="term" value="F:G protein-coupled receptor activity"/>
    <property type="evidence" value="ECO:0007669"/>
    <property type="project" value="UniProtKB-KW"/>
</dbReference>
<dbReference type="Proteomes" id="UP000314983">
    <property type="component" value="Chromosome 15"/>
</dbReference>
<keyword evidence="2" id="KW-0145">Chemotaxis</keyword>
<dbReference type="SUPFAM" id="SSF81321">
    <property type="entry name" value="Family A G protein-coupled receptor-like"/>
    <property type="match status" value="1"/>
</dbReference>
<dbReference type="Gene3D" id="1.20.1070.10">
    <property type="entry name" value="Rhodopsin 7-helix transmembrane proteins"/>
    <property type="match status" value="1"/>
</dbReference>